<dbReference type="EMBL" id="JBHTJS010000056">
    <property type="protein sequence ID" value="MFD1009199.1"/>
    <property type="molecule type" value="Genomic_DNA"/>
</dbReference>
<evidence type="ECO:0000313" key="2">
    <source>
        <dbReference type="Proteomes" id="UP001597048"/>
    </source>
</evidence>
<evidence type="ECO:0000313" key="1">
    <source>
        <dbReference type="EMBL" id="MFD1009199.1"/>
    </source>
</evidence>
<gene>
    <name evidence="1" type="ORF">ACFQ1C_13710</name>
</gene>
<keyword evidence="2" id="KW-1185">Reference proteome</keyword>
<protein>
    <submittedName>
        <fullName evidence="1">Uncharacterized protein</fullName>
    </submittedName>
</protein>
<comment type="caution">
    <text evidence="1">The sequence shown here is derived from an EMBL/GenBank/DDBJ whole genome shotgun (WGS) entry which is preliminary data.</text>
</comment>
<name>A0ABW3KKQ3_9GAMM</name>
<reference evidence="2" key="1">
    <citation type="journal article" date="2019" name="Int. J. Syst. Evol. Microbiol.">
        <title>The Global Catalogue of Microorganisms (GCM) 10K type strain sequencing project: providing services to taxonomists for standard genome sequencing and annotation.</title>
        <authorList>
            <consortium name="The Broad Institute Genomics Platform"/>
            <consortium name="The Broad Institute Genome Sequencing Center for Infectious Disease"/>
            <person name="Wu L."/>
            <person name="Ma J."/>
        </authorList>
    </citation>
    <scope>NUCLEOTIDE SEQUENCE [LARGE SCALE GENOMIC DNA]</scope>
    <source>
        <strain evidence="2">CCUG 60525</strain>
    </source>
</reference>
<organism evidence="1 2">
    <name type="scientific">Oceanisphaera ostreae</name>
    <dbReference type="NCBI Taxonomy" id="914151"/>
    <lineage>
        <taxon>Bacteria</taxon>
        <taxon>Pseudomonadati</taxon>
        <taxon>Pseudomonadota</taxon>
        <taxon>Gammaproteobacteria</taxon>
        <taxon>Aeromonadales</taxon>
        <taxon>Aeromonadaceae</taxon>
        <taxon>Oceanisphaera</taxon>
    </lineage>
</organism>
<proteinExistence type="predicted"/>
<accession>A0ABW3KKQ3</accession>
<dbReference type="RefSeq" id="WP_379559230.1">
    <property type="nucleotide sequence ID" value="NZ_JBHTJS010000056.1"/>
</dbReference>
<sequence length="52" mass="5987">MSTEFPECVGERLLSHWAAGANQFLLLGVDLSVRWSFKLMTPIQIGYRRFTI</sequence>
<dbReference type="Proteomes" id="UP001597048">
    <property type="component" value="Unassembled WGS sequence"/>
</dbReference>